<evidence type="ECO:0000313" key="1">
    <source>
        <dbReference type="EMBL" id="TMS58376.1"/>
    </source>
</evidence>
<evidence type="ECO:0000313" key="2">
    <source>
        <dbReference type="Proteomes" id="UP000004277"/>
    </source>
</evidence>
<dbReference type="EMBL" id="AKCV02000015">
    <property type="protein sequence ID" value="TMS58376.1"/>
    <property type="molecule type" value="Genomic_DNA"/>
</dbReference>
<gene>
    <name evidence="1" type="ORF">MW7_006450</name>
</gene>
<name>A0ACD3SQ38_9BURK</name>
<comment type="caution">
    <text evidence="1">The sequence shown here is derived from an EMBL/GenBank/DDBJ whole genome shotgun (WGS) entry which is preliminary data.</text>
</comment>
<protein>
    <submittedName>
        <fullName evidence="1">LysE family translocator</fullName>
    </submittedName>
</protein>
<proteinExistence type="predicted"/>
<sequence length="208" mass="21749">MLSPETALSFFGVAVLLGLSPGPDNLFVLLHSAMHGRKAGMLVVLGLCTGLLVHTAAVAFGVAAVFAASVTAFTVLKLCGAAYLVYLAFQAFRAPVGMQADEPRAPLGAWQGYGRGVIMNLSNPKVVVFFLAFLPQFAHPEAGSLPIQMLLLGGIFIVATLLTFGAIACFAGTFGAALRRSPRVQRGLNWAAGMVFLGLALRLASAER</sequence>
<dbReference type="Proteomes" id="UP000004277">
    <property type="component" value="Unassembled WGS sequence"/>
</dbReference>
<accession>A0ACD3SQ38</accession>
<organism evidence="1 2">
    <name type="scientific">Imbroritus primus</name>
    <dbReference type="NCBI Taxonomy" id="3058603"/>
    <lineage>
        <taxon>Bacteria</taxon>
        <taxon>Pseudomonadati</taxon>
        <taxon>Pseudomonadota</taxon>
        <taxon>Betaproteobacteria</taxon>
        <taxon>Burkholderiales</taxon>
        <taxon>Burkholderiaceae</taxon>
        <taxon>Imbroritus</taxon>
    </lineage>
</organism>
<reference evidence="1" key="1">
    <citation type="submission" date="2019-05" db="EMBL/GenBank/DDBJ databases">
        <title>Revised genome assembly of Burkholderiaceae (previously Ralstonia) sp. PBA.</title>
        <authorList>
            <person name="Gan H.M."/>
        </authorList>
    </citation>
    <scope>NUCLEOTIDE SEQUENCE</scope>
    <source>
        <strain evidence="1">PBA</strain>
    </source>
</reference>
<keyword evidence="2" id="KW-1185">Reference proteome</keyword>